<evidence type="ECO:0000256" key="5">
    <source>
        <dbReference type="ARBA" id="ARBA00022737"/>
    </source>
</evidence>
<dbReference type="Proteomes" id="UP001165122">
    <property type="component" value="Unassembled WGS sequence"/>
</dbReference>
<dbReference type="PROSITE" id="PS50082">
    <property type="entry name" value="WD_REPEATS_2"/>
    <property type="match status" value="2"/>
</dbReference>
<evidence type="ECO:0000256" key="1">
    <source>
        <dbReference type="ARBA" id="ARBA00004245"/>
    </source>
</evidence>
<feature type="repeat" description="WD" evidence="10">
    <location>
        <begin position="57"/>
        <end position="98"/>
    </location>
</feature>
<dbReference type="InterPro" id="IPR015943">
    <property type="entry name" value="WD40/YVTN_repeat-like_dom_sf"/>
</dbReference>
<evidence type="ECO:0000256" key="4">
    <source>
        <dbReference type="ARBA" id="ARBA00022574"/>
    </source>
</evidence>
<comment type="subcellular location">
    <subcellularLocation>
        <location evidence="1">Cytoplasm</location>
        <location evidence="1">Cytoskeleton</location>
    </subcellularLocation>
</comment>
<dbReference type="InterPro" id="IPR001680">
    <property type="entry name" value="WD40_rpt"/>
</dbReference>
<dbReference type="GO" id="GO:0034314">
    <property type="term" value="P:Arp2/3 complex-mediated actin nucleation"/>
    <property type="evidence" value="ECO:0007669"/>
    <property type="project" value="InterPro"/>
</dbReference>
<dbReference type="OrthoDB" id="406844at2759"/>
<keyword evidence="5" id="KW-0677">Repeat</keyword>
<evidence type="ECO:0000313" key="12">
    <source>
        <dbReference type="Proteomes" id="UP001165122"/>
    </source>
</evidence>
<dbReference type="PANTHER" id="PTHR10709">
    <property type="entry name" value="ACTIN-RELATED PROTEIN 2/3 COMPLEX SUBUNIT 1"/>
    <property type="match status" value="1"/>
</dbReference>
<reference evidence="12" key="1">
    <citation type="journal article" date="2023" name="Commun. Biol.">
        <title>Genome analysis of Parmales, the sister group of diatoms, reveals the evolutionary specialization of diatoms from phago-mixotrophs to photoautotrophs.</title>
        <authorList>
            <person name="Ban H."/>
            <person name="Sato S."/>
            <person name="Yoshikawa S."/>
            <person name="Yamada K."/>
            <person name="Nakamura Y."/>
            <person name="Ichinomiya M."/>
            <person name="Sato N."/>
            <person name="Blanc-Mathieu R."/>
            <person name="Endo H."/>
            <person name="Kuwata A."/>
            <person name="Ogata H."/>
        </authorList>
    </citation>
    <scope>NUCLEOTIDE SEQUENCE [LARGE SCALE GENOMIC DNA]</scope>
    <source>
        <strain evidence="12">NIES 3700</strain>
    </source>
</reference>
<evidence type="ECO:0000256" key="2">
    <source>
        <dbReference type="ARBA" id="ARBA00006260"/>
    </source>
</evidence>
<dbReference type="Pfam" id="PF00400">
    <property type="entry name" value="WD40"/>
    <property type="match status" value="2"/>
</dbReference>
<keyword evidence="3" id="KW-0963">Cytoplasm</keyword>
<protein>
    <recommendedName>
        <fullName evidence="8">Arp2/3 complex 41 kDa subunit</fullName>
    </recommendedName>
    <alternativeName>
        <fullName evidence="9">p41-ARC</fullName>
    </alternativeName>
</protein>
<evidence type="ECO:0000313" key="11">
    <source>
        <dbReference type="EMBL" id="GMI17544.1"/>
    </source>
</evidence>
<keyword evidence="6" id="KW-0009">Actin-binding</keyword>
<keyword evidence="12" id="KW-1185">Reference proteome</keyword>
<dbReference type="AlphaFoldDB" id="A0A9W7FR91"/>
<dbReference type="EMBL" id="BRXW01000295">
    <property type="protein sequence ID" value="GMI17544.1"/>
    <property type="molecule type" value="Genomic_DNA"/>
</dbReference>
<evidence type="ECO:0000256" key="3">
    <source>
        <dbReference type="ARBA" id="ARBA00022490"/>
    </source>
</evidence>
<dbReference type="SMART" id="SM00320">
    <property type="entry name" value="WD40"/>
    <property type="match status" value="6"/>
</dbReference>
<comment type="similarity">
    <text evidence="2">Belongs to the WD repeat ARPC1 family.</text>
</comment>
<evidence type="ECO:0000256" key="9">
    <source>
        <dbReference type="ARBA" id="ARBA00041789"/>
    </source>
</evidence>
<keyword evidence="7" id="KW-0206">Cytoskeleton</keyword>
<dbReference type="GO" id="GO:0005885">
    <property type="term" value="C:Arp2/3 protein complex"/>
    <property type="evidence" value="ECO:0007669"/>
    <property type="project" value="InterPro"/>
</dbReference>
<dbReference type="InterPro" id="IPR017383">
    <property type="entry name" value="ARPC1"/>
</dbReference>
<dbReference type="InterPro" id="IPR036322">
    <property type="entry name" value="WD40_repeat_dom_sf"/>
</dbReference>
<dbReference type="GO" id="GO:0051015">
    <property type="term" value="F:actin filament binding"/>
    <property type="evidence" value="ECO:0007669"/>
    <property type="project" value="TreeGrafter"/>
</dbReference>
<feature type="repeat" description="WD" evidence="10">
    <location>
        <begin position="148"/>
        <end position="180"/>
    </location>
</feature>
<dbReference type="PANTHER" id="PTHR10709:SF2">
    <property type="entry name" value="ACTIN-RELATED PROTEIN 2_3 COMPLEX SUBUNIT"/>
    <property type="match status" value="1"/>
</dbReference>
<accession>A0A9W7FR91</accession>
<sequence>MPGPTAFDLVDPVKGISCHAWNKDRSMCAVCPNDNTMIIYGNCTDPDVKKWTRLHVLGEHDLLISAIDWSPVTNLIVTCSHDRNAFVWTYNSTEKTWKPSLVILRIDRAALDVKWSPDGKKFAVASGAKCVPVCYFEKEHDWWVSKMIKKHKSTVLRVSWHPNSQMLATGSSDFKCRIFSAFVRDLDLHQDSLNFQPKAFGEECWDCGAYGWVDSVSWSPNGSTLGFTGHDSSVQFVDFTTEGESATPQSIRFRELPIDTGLFLSEKCYVGCGHDMNPLLFCKGASGWEFVRKLEEKKEAKAAPAAQKGSVAAARALFQNKTNKGQDSSDKSDKLATTHESFISCVQHMGPGLFSTSGTDGKLVKWSMDTLSVDMAALGL</sequence>
<dbReference type="SUPFAM" id="SSF50978">
    <property type="entry name" value="WD40 repeat-like"/>
    <property type="match status" value="1"/>
</dbReference>
<evidence type="ECO:0000256" key="6">
    <source>
        <dbReference type="ARBA" id="ARBA00023203"/>
    </source>
</evidence>
<keyword evidence="4 10" id="KW-0853">WD repeat</keyword>
<evidence type="ECO:0000256" key="10">
    <source>
        <dbReference type="PROSITE-ProRule" id="PRU00221"/>
    </source>
</evidence>
<gene>
    <name evidence="11" type="ORF">TrLO_g14805</name>
</gene>
<evidence type="ECO:0000256" key="8">
    <source>
        <dbReference type="ARBA" id="ARBA00041244"/>
    </source>
</evidence>
<organism evidence="11 12">
    <name type="scientific">Triparma laevis f. longispina</name>
    <dbReference type="NCBI Taxonomy" id="1714387"/>
    <lineage>
        <taxon>Eukaryota</taxon>
        <taxon>Sar</taxon>
        <taxon>Stramenopiles</taxon>
        <taxon>Ochrophyta</taxon>
        <taxon>Bolidophyceae</taxon>
        <taxon>Parmales</taxon>
        <taxon>Triparmaceae</taxon>
        <taxon>Triparma</taxon>
    </lineage>
</organism>
<evidence type="ECO:0000256" key="7">
    <source>
        <dbReference type="ARBA" id="ARBA00023212"/>
    </source>
</evidence>
<name>A0A9W7FR91_9STRA</name>
<dbReference type="Gene3D" id="2.130.10.10">
    <property type="entry name" value="YVTN repeat-like/Quinoprotein amine dehydrogenase"/>
    <property type="match status" value="1"/>
</dbReference>
<comment type="caution">
    <text evidence="11">The sequence shown here is derived from an EMBL/GenBank/DDBJ whole genome shotgun (WGS) entry which is preliminary data.</text>
</comment>
<proteinExistence type="inferred from homology"/>